<dbReference type="EMBL" id="JAFIMR010000008">
    <property type="protein sequence ID" value="KAI1875273.1"/>
    <property type="molecule type" value="Genomic_DNA"/>
</dbReference>
<feature type="compositionally biased region" description="Basic and acidic residues" evidence="2">
    <location>
        <begin position="1"/>
        <end position="10"/>
    </location>
</feature>
<feature type="compositionally biased region" description="Polar residues" evidence="2">
    <location>
        <begin position="11"/>
        <end position="24"/>
    </location>
</feature>
<gene>
    <name evidence="3" type="ORF">JX265_004331</name>
</gene>
<evidence type="ECO:0000313" key="4">
    <source>
        <dbReference type="Proteomes" id="UP000829685"/>
    </source>
</evidence>
<feature type="coiled-coil region" evidence="1">
    <location>
        <begin position="221"/>
        <end position="248"/>
    </location>
</feature>
<keyword evidence="1" id="KW-0175">Coiled coil</keyword>
<feature type="region of interest" description="Disordered" evidence="2">
    <location>
        <begin position="1"/>
        <end position="98"/>
    </location>
</feature>
<evidence type="ECO:0000256" key="1">
    <source>
        <dbReference type="SAM" id="Coils"/>
    </source>
</evidence>
<protein>
    <submittedName>
        <fullName evidence="3">Uncharacterized protein</fullName>
    </submittedName>
</protein>
<accession>A0A9P9WQQ4</accession>
<comment type="caution">
    <text evidence="3">The sequence shown here is derived from an EMBL/GenBank/DDBJ whole genome shotgun (WGS) entry which is preliminary data.</text>
</comment>
<name>A0A9P9WQQ4_9PEZI</name>
<reference evidence="3" key="1">
    <citation type="submission" date="2021-03" db="EMBL/GenBank/DDBJ databases">
        <title>Revisited historic fungal species revealed as producer of novel bioactive compounds through whole genome sequencing and comparative genomics.</title>
        <authorList>
            <person name="Vignolle G.A."/>
            <person name="Hochenegger N."/>
            <person name="Mach R.L."/>
            <person name="Mach-Aigner A.R."/>
            <person name="Javad Rahimi M."/>
            <person name="Salim K.A."/>
            <person name="Chan C.M."/>
            <person name="Lim L.B.L."/>
            <person name="Cai F."/>
            <person name="Druzhinina I.S."/>
            <person name="U'Ren J.M."/>
            <person name="Derntl C."/>
        </authorList>
    </citation>
    <scope>NUCLEOTIDE SEQUENCE</scope>
    <source>
        <strain evidence="3">TUCIM 5799</strain>
    </source>
</reference>
<dbReference type="OrthoDB" id="4687746at2759"/>
<dbReference type="AlphaFoldDB" id="A0A9P9WQQ4"/>
<dbReference type="Proteomes" id="UP000829685">
    <property type="component" value="Unassembled WGS sequence"/>
</dbReference>
<evidence type="ECO:0000256" key="2">
    <source>
        <dbReference type="SAM" id="MobiDB-lite"/>
    </source>
</evidence>
<keyword evidence="4" id="KW-1185">Reference proteome</keyword>
<evidence type="ECO:0000313" key="3">
    <source>
        <dbReference type="EMBL" id="KAI1875273.1"/>
    </source>
</evidence>
<proteinExistence type="predicted"/>
<organism evidence="3 4">
    <name type="scientific">Neoarthrinium moseri</name>
    <dbReference type="NCBI Taxonomy" id="1658444"/>
    <lineage>
        <taxon>Eukaryota</taxon>
        <taxon>Fungi</taxon>
        <taxon>Dikarya</taxon>
        <taxon>Ascomycota</taxon>
        <taxon>Pezizomycotina</taxon>
        <taxon>Sordariomycetes</taxon>
        <taxon>Xylariomycetidae</taxon>
        <taxon>Amphisphaeriales</taxon>
        <taxon>Apiosporaceae</taxon>
        <taxon>Neoarthrinium</taxon>
    </lineage>
</organism>
<sequence>MLSPKQDKQMSDASPNRMLRTQKSFKQRFNFDDDAETVQKAQRDRSRSPARRNHTHFAPFNPFRTSRPDNEGPYGADNRVRRRHQRSSSPDPPPVIHDLQRDYSKLRIALHSNAMNQLEAVQTELTTEVVAEIKTNQLAIARLSASYGELVSPVREAKANHIVLSPGGRERSEVVDMSVAETAHLEIEGIRKELVGPLPHVDRPGETTEVDGPAEALKLLDQEHSAAVDELSEDMEALQAERVGEYKRYEKEFLRRIEHEARKIVNPFLPPGL</sequence>